<dbReference type="CDD" id="cd00174">
    <property type="entry name" value="SH3"/>
    <property type="match status" value="1"/>
</dbReference>
<dbReference type="PANTHER" id="PTHR34408:SF1">
    <property type="entry name" value="GLYCOSYL HYDROLASE FAMILY 19 DOMAIN-CONTAINING PROTEIN HI_1415"/>
    <property type="match status" value="1"/>
</dbReference>
<dbReference type="Gene3D" id="2.30.30.40">
    <property type="entry name" value="SH3 Domains"/>
    <property type="match status" value="2"/>
</dbReference>
<dbReference type="PATRIC" id="fig|157687.3.peg.2197"/>
<protein>
    <submittedName>
        <fullName evidence="3">SH3 domain protein</fullName>
    </submittedName>
</protein>
<name>A0A133ZWZ4_9FUSO</name>
<dbReference type="Pfam" id="PF08239">
    <property type="entry name" value="SH3_3"/>
    <property type="match status" value="2"/>
</dbReference>
<dbReference type="InterPro" id="IPR052354">
    <property type="entry name" value="Cell_Wall_Dynamics_Protein"/>
</dbReference>
<keyword evidence="1" id="KW-0812">Transmembrane</keyword>
<keyword evidence="1" id="KW-1133">Transmembrane helix</keyword>
<comment type="caution">
    <text evidence="3">The sequence shown here is derived from an EMBL/GenBank/DDBJ whole genome shotgun (WGS) entry which is preliminary data.</text>
</comment>
<dbReference type="SMART" id="SM00287">
    <property type="entry name" value="SH3b"/>
    <property type="match status" value="2"/>
</dbReference>
<evidence type="ECO:0000256" key="1">
    <source>
        <dbReference type="SAM" id="Phobius"/>
    </source>
</evidence>
<dbReference type="InterPro" id="IPR003646">
    <property type="entry name" value="SH3-like_bac-type"/>
</dbReference>
<reference evidence="4" key="1">
    <citation type="submission" date="2016-01" db="EMBL/GenBank/DDBJ databases">
        <authorList>
            <person name="Mitreva M."/>
            <person name="Pepin K.H."/>
            <person name="Mihindukulasuriya K.A."/>
            <person name="Fulton R."/>
            <person name="Fronick C."/>
            <person name="O'Laughlin M."/>
            <person name="Miner T."/>
            <person name="Herter B."/>
            <person name="Rosa B.A."/>
            <person name="Cordes M."/>
            <person name="Tomlinson C."/>
            <person name="Wollam A."/>
            <person name="Palsikar V.B."/>
            <person name="Mardis E.R."/>
            <person name="Wilson R.K."/>
        </authorList>
    </citation>
    <scope>NUCLEOTIDE SEQUENCE [LARGE SCALE GENOMIC DNA]</scope>
    <source>
        <strain evidence="4">KA00185</strain>
    </source>
</reference>
<feature type="domain" description="SH3b" evidence="2">
    <location>
        <begin position="107"/>
        <end position="170"/>
    </location>
</feature>
<evidence type="ECO:0000259" key="2">
    <source>
        <dbReference type="PROSITE" id="PS51781"/>
    </source>
</evidence>
<evidence type="ECO:0000313" key="4">
    <source>
        <dbReference type="Proteomes" id="UP000070483"/>
    </source>
</evidence>
<feature type="transmembrane region" description="Helical" evidence="1">
    <location>
        <begin position="20"/>
        <end position="40"/>
    </location>
</feature>
<dbReference type="EMBL" id="LSDD01000162">
    <property type="protein sequence ID" value="KXB59966.1"/>
    <property type="molecule type" value="Genomic_DNA"/>
</dbReference>
<dbReference type="InterPro" id="IPR036028">
    <property type="entry name" value="SH3-like_dom_sf"/>
</dbReference>
<dbReference type="AlphaFoldDB" id="A0A133ZWZ4"/>
<accession>A0A133ZWZ4</accession>
<feature type="domain" description="SH3b" evidence="2">
    <location>
        <begin position="33"/>
        <end position="105"/>
    </location>
</feature>
<dbReference type="Proteomes" id="UP000070483">
    <property type="component" value="Unassembled WGS sequence"/>
</dbReference>
<dbReference type="SUPFAM" id="SSF50044">
    <property type="entry name" value="SH3-domain"/>
    <property type="match status" value="1"/>
</dbReference>
<keyword evidence="1" id="KW-0472">Membrane</keyword>
<evidence type="ECO:0000313" key="3">
    <source>
        <dbReference type="EMBL" id="KXB59966.1"/>
    </source>
</evidence>
<proteinExistence type="predicted"/>
<organism evidence="3 4">
    <name type="scientific">Leptotrichia wadei</name>
    <dbReference type="NCBI Taxonomy" id="157687"/>
    <lineage>
        <taxon>Bacteria</taxon>
        <taxon>Fusobacteriati</taxon>
        <taxon>Fusobacteriota</taxon>
        <taxon>Fusobacteriia</taxon>
        <taxon>Fusobacteriales</taxon>
        <taxon>Leptotrichiaceae</taxon>
        <taxon>Leptotrichia</taxon>
    </lineage>
</organism>
<dbReference type="PROSITE" id="PS51781">
    <property type="entry name" value="SH3B"/>
    <property type="match status" value="2"/>
</dbReference>
<sequence length="170" mass="19313">MLYINKNFDFLGVIFMKKIFLVSILSVIFSAISMGATFITSSKDNAINIRQAAGTDSKVIETIKNGHILESSEKSGEWYKVTYYDSDIKKTFTGYIHNSQLKEIVGKLVITSSEGYSNIREKPTTKSTIKTRLKTGQTVYAISKTADDWYYIRYNGNEYGYIYSNQVAKK</sequence>
<keyword evidence="4" id="KW-1185">Reference proteome</keyword>
<gene>
    <name evidence="3" type="ORF">HMPREF3180_02195</name>
</gene>
<dbReference type="PANTHER" id="PTHR34408">
    <property type="entry name" value="FAMILY PROTEIN, PUTATIVE-RELATED"/>
    <property type="match status" value="1"/>
</dbReference>